<dbReference type="SUPFAM" id="SSF53300">
    <property type="entry name" value="vWA-like"/>
    <property type="match status" value="1"/>
</dbReference>
<gene>
    <name evidence="1" type="ORF">B5766_05360</name>
</gene>
<evidence type="ECO:0000313" key="2">
    <source>
        <dbReference type="Proteomes" id="UP000219994"/>
    </source>
</evidence>
<proteinExistence type="predicted"/>
<sequence>MQFNISDQRPATLDPIHMLPIKGTYDPAPAMRETLVDPLFEPLPGRSVSITDDKGSSYNQDAILNLFMHTLSGTVNNRAEQGVKNLLAQGLINFELTSQLLVNEVFANQAGAASKLPTPGPRVIYSANSDVIPAAKALLSRPDETMAKSMFASLAFSYCPETLGFWFLTESAYDDFRQWFDQQVIVLSAVLPADTLNLLQKFQQLNLSGLTESLTLRKNDADQLHDYSFARVLVHLLMQYSRLQQNQAAATPGTLLESGVLPFVLTELFLPRTVVLVNTEAHARASAHKVDAEWRLINQSLNSPVKVVSASQLSKLTALSRALAKASSAAVQASTQRSQQIGRSAKIVFRKQAPTTVDIMVGLMRVLKQMKEVNRSQNIFRKVKTTFTKANRRDPQDFNKPGKSVSTHYLPDLHIYVDTSGSISESNYQHAIMMLIKLAKKLNVNLYFNSFSHIMSQEVLLKTAGKSTSQIWKEFQRIPKIAGGTNYEQIWQYINTSLARKRRLSLVITDFEWRARSHRVEHPKNLYYAPCSNMDWDRIVGHMRGFVESARHLDPAIAQHLIGVII</sequence>
<evidence type="ECO:0000313" key="1">
    <source>
        <dbReference type="EMBL" id="PDQ35494.1"/>
    </source>
</evidence>
<reference evidence="2" key="1">
    <citation type="submission" date="2017-03" db="EMBL/GenBank/DDBJ databases">
        <authorList>
            <person name="Lund M.B."/>
        </authorList>
    </citation>
    <scope>NUCLEOTIDE SEQUENCE [LARGE SCALE GENOMIC DNA]</scope>
</reference>
<accession>A0A2A6FRI6</accession>
<dbReference type="Gene3D" id="3.40.50.410">
    <property type="entry name" value="von Willebrand factor, type A domain"/>
    <property type="match status" value="1"/>
</dbReference>
<dbReference type="EMBL" id="NAEP01000032">
    <property type="protein sequence ID" value="PDQ35494.1"/>
    <property type="molecule type" value="Genomic_DNA"/>
</dbReference>
<comment type="caution">
    <text evidence="1">The sequence shown here is derived from an EMBL/GenBank/DDBJ whole genome shotgun (WGS) entry which is preliminary data.</text>
</comment>
<dbReference type="AlphaFoldDB" id="A0A2A6FRI6"/>
<dbReference type="Proteomes" id="UP000219994">
    <property type="component" value="Unassembled WGS sequence"/>
</dbReference>
<name>A0A2A6FRI6_9MICO</name>
<organism evidence="1 2">
    <name type="scientific">Candidatus Lumbricidiphila eiseniae</name>
    <dbReference type="NCBI Taxonomy" id="1969409"/>
    <lineage>
        <taxon>Bacteria</taxon>
        <taxon>Bacillati</taxon>
        <taxon>Actinomycetota</taxon>
        <taxon>Actinomycetes</taxon>
        <taxon>Micrococcales</taxon>
        <taxon>Microbacteriaceae</taxon>
        <taxon>Candidatus Lumbricidiphila</taxon>
    </lineage>
</organism>
<dbReference type="InterPro" id="IPR036465">
    <property type="entry name" value="vWFA_dom_sf"/>
</dbReference>
<protein>
    <submittedName>
        <fullName evidence="1">Uncharacterized protein</fullName>
    </submittedName>
</protein>